<evidence type="ECO:0000256" key="6">
    <source>
        <dbReference type="ARBA" id="ARBA00022968"/>
    </source>
</evidence>
<dbReference type="GO" id="GO:0016020">
    <property type="term" value="C:membrane"/>
    <property type="evidence" value="ECO:0007669"/>
    <property type="project" value="UniProtKB-SubCell"/>
</dbReference>
<evidence type="ECO:0000256" key="8">
    <source>
        <dbReference type="ARBA" id="ARBA00023136"/>
    </source>
</evidence>
<evidence type="ECO:0000256" key="9">
    <source>
        <dbReference type="ARBA" id="ARBA00023180"/>
    </source>
</evidence>
<comment type="similarity">
    <text evidence="2">Belongs to the MNN1/MNT family.</text>
</comment>
<dbReference type="InterPro" id="IPR022751">
    <property type="entry name" value="Alpha_mannosyltransferase"/>
</dbReference>
<evidence type="ECO:0000256" key="1">
    <source>
        <dbReference type="ARBA" id="ARBA00004606"/>
    </source>
</evidence>
<keyword evidence="3 12" id="KW-0328">Glycosyltransferase</keyword>
<feature type="region of interest" description="Disordered" evidence="10">
    <location>
        <begin position="93"/>
        <end position="135"/>
    </location>
</feature>
<evidence type="ECO:0000256" key="7">
    <source>
        <dbReference type="ARBA" id="ARBA00022989"/>
    </source>
</evidence>
<keyword evidence="13" id="KW-1185">Reference proteome</keyword>
<accession>A0A167D5F9</accession>
<evidence type="ECO:0000256" key="3">
    <source>
        <dbReference type="ARBA" id="ARBA00022676"/>
    </source>
</evidence>
<comment type="subcellular location">
    <subcellularLocation>
        <location evidence="1">Membrane</location>
        <topology evidence="1">Single-pass type II membrane protein</topology>
    </subcellularLocation>
</comment>
<organism evidence="12 13">
    <name type="scientific">Colletotrichum incanum</name>
    <name type="common">Soybean anthracnose fungus</name>
    <dbReference type="NCBI Taxonomy" id="1573173"/>
    <lineage>
        <taxon>Eukaryota</taxon>
        <taxon>Fungi</taxon>
        <taxon>Dikarya</taxon>
        <taxon>Ascomycota</taxon>
        <taxon>Pezizomycotina</taxon>
        <taxon>Sordariomycetes</taxon>
        <taxon>Hypocreomycetidae</taxon>
        <taxon>Glomerellales</taxon>
        <taxon>Glomerellaceae</taxon>
        <taxon>Colletotrichum</taxon>
        <taxon>Colletotrichum spaethianum species complex</taxon>
    </lineage>
</organism>
<feature type="transmembrane region" description="Helical" evidence="11">
    <location>
        <begin position="38"/>
        <end position="56"/>
    </location>
</feature>
<keyword evidence="6" id="KW-0735">Signal-anchor</keyword>
<protein>
    <submittedName>
        <fullName evidence="12">Alpha--mannosyltransferase</fullName>
    </submittedName>
</protein>
<dbReference type="GO" id="GO:0000033">
    <property type="term" value="F:alpha-1,3-mannosyltransferase activity"/>
    <property type="evidence" value="ECO:0007669"/>
    <property type="project" value="TreeGrafter"/>
</dbReference>
<dbReference type="PANTHER" id="PTHR31392">
    <property type="entry name" value="ALPHA-1,3-MANNOSYLTRANSFERASE MNN1-RELATED"/>
    <property type="match status" value="1"/>
</dbReference>
<evidence type="ECO:0000256" key="5">
    <source>
        <dbReference type="ARBA" id="ARBA00022692"/>
    </source>
</evidence>
<dbReference type="EMBL" id="LFIW01001110">
    <property type="protein sequence ID" value="KZL83434.1"/>
    <property type="molecule type" value="Genomic_DNA"/>
</dbReference>
<name>A0A167D5F9_COLIC</name>
<keyword evidence="5 11" id="KW-0812">Transmembrane</keyword>
<keyword evidence="9" id="KW-0325">Glycoprotein</keyword>
<keyword evidence="7 11" id="KW-1133">Transmembrane helix</keyword>
<dbReference type="Proteomes" id="UP000076584">
    <property type="component" value="Unassembled WGS sequence"/>
</dbReference>
<sequence length="643" mass="72848">MFQPARAPKEGRWPHSPVLGSLQAPASPVFHRRRSRRVFTTVFMISTCFILGFLIHQSGTSFIGRTQQATWNRASMGVGSRHVKLRAVVPGSDSDQRTLISDGDSDASRDSSSSVDTDHSQFDPHSPKPSKPVAPILPVRPSFELHFTRVLDLLPDEIRHLELVREVTSTGQPRLREMGLRTRAYKTYFTAWEALHIDSEDDTFIHNDIPQYLRQHHPGGLGGLGLAQTIRSYEGFRSFIMEMAELLFPWTMPYFGDHMSLHAHIKNGGRGIVLTAGNGQAPYLLTTIHSFRKLGCTLPIEIMYLGDEDLGQDYIAELERLDGVVARDMAAMVRDEGWKLRGWAAKPFAILLSSFRETIFIDADSLFFRDPALLFEDEDYQEKGALFFRDRLFYPEKRASFLQSILQKPISKAAMDSRMWTGESGHQQESGVIVVDKSRHFIPMLLVTRMNGPDRDGNQDAGRVGVYDLVYGDKETFWLGWLLAGDEDYAFHQGEAAIMGVAHGRGDPLPDEVREECENPDMDRNAKEYAAECDMADNDGKPQTVICASQLLHLDTVGKPFWLNGWLLENKFKGPDSGFATFESYLIEPPDASLRKPGSWKLYKGNRFCMIGDSDRKFDFTQEETLVLDMIVERAKEVNKRWR</sequence>
<evidence type="ECO:0000256" key="4">
    <source>
        <dbReference type="ARBA" id="ARBA00022679"/>
    </source>
</evidence>
<evidence type="ECO:0000256" key="11">
    <source>
        <dbReference type="SAM" id="Phobius"/>
    </source>
</evidence>
<evidence type="ECO:0000256" key="2">
    <source>
        <dbReference type="ARBA" id="ARBA00009105"/>
    </source>
</evidence>
<evidence type="ECO:0000256" key="10">
    <source>
        <dbReference type="SAM" id="MobiDB-lite"/>
    </source>
</evidence>
<comment type="caution">
    <text evidence="12">The sequence shown here is derived from an EMBL/GenBank/DDBJ whole genome shotgun (WGS) entry which is preliminary data.</text>
</comment>
<keyword evidence="4 12" id="KW-0808">Transferase</keyword>
<feature type="compositionally biased region" description="Basic and acidic residues" evidence="10">
    <location>
        <begin position="116"/>
        <end position="126"/>
    </location>
</feature>
<gene>
    <name evidence="12" type="ORF">CI238_08454</name>
</gene>
<dbReference type="GO" id="GO:0006493">
    <property type="term" value="P:protein O-linked glycosylation"/>
    <property type="evidence" value="ECO:0007669"/>
    <property type="project" value="TreeGrafter"/>
</dbReference>
<evidence type="ECO:0000313" key="13">
    <source>
        <dbReference type="Proteomes" id="UP000076584"/>
    </source>
</evidence>
<dbReference type="Pfam" id="PF11051">
    <property type="entry name" value="Mannosyl_trans3"/>
    <property type="match status" value="1"/>
</dbReference>
<reference evidence="12 13" key="1">
    <citation type="submission" date="2015-06" db="EMBL/GenBank/DDBJ databases">
        <title>Survival trade-offs in plant roots during colonization by closely related pathogenic and mutualistic fungi.</title>
        <authorList>
            <person name="Hacquard S."/>
            <person name="Kracher B."/>
            <person name="Hiruma K."/>
            <person name="Weinman A."/>
            <person name="Muench P."/>
            <person name="Garrido Oter R."/>
            <person name="Ver Loren van Themaat E."/>
            <person name="Dallerey J.-F."/>
            <person name="Damm U."/>
            <person name="Henrissat B."/>
            <person name="Lespinet O."/>
            <person name="Thon M."/>
            <person name="Kemen E."/>
            <person name="McHardy A.C."/>
            <person name="Schulze-Lefert P."/>
            <person name="O'Connell R.J."/>
        </authorList>
    </citation>
    <scope>NUCLEOTIDE SEQUENCE [LARGE SCALE GENOMIC DNA]</scope>
    <source>
        <strain evidence="12 13">MAFF 238704</strain>
    </source>
</reference>
<dbReference type="SUPFAM" id="SSF53448">
    <property type="entry name" value="Nucleotide-diphospho-sugar transferases"/>
    <property type="match status" value="1"/>
</dbReference>
<dbReference type="InterPro" id="IPR029044">
    <property type="entry name" value="Nucleotide-diphossugar_trans"/>
</dbReference>
<dbReference type="STRING" id="1573173.A0A167D5F9"/>
<dbReference type="AlphaFoldDB" id="A0A167D5F9"/>
<dbReference type="GO" id="GO:0005794">
    <property type="term" value="C:Golgi apparatus"/>
    <property type="evidence" value="ECO:0007669"/>
    <property type="project" value="TreeGrafter"/>
</dbReference>
<evidence type="ECO:0000313" key="12">
    <source>
        <dbReference type="EMBL" id="KZL83434.1"/>
    </source>
</evidence>
<proteinExistence type="inferred from homology"/>
<keyword evidence="8 11" id="KW-0472">Membrane</keyword>
<dbReference type="PANTHER" id="PTHR31392:SF1">
    <property type="entry name" value="ALPHA-1,3-MANNOSYLTRANSFERASE MNN1-RELATED"/>
    <property type="match status" value="1"/>
</dbReference>